<keyword evidence="13" id="KW-1185">Reference proteome</keyword>
<evidence type="ECO:0000313" key="12">
    <source>
        <dbReference type="EMBL" id="OEH91508.1"/>
    </source>
</evidence>
<dbReference type="Gene3D" id="3.90.1150.10">
    <property type="entry name" value="Aspartate Aminotransferase, domain 1"/>
    <property type="match status" value="1"/>
</dbReference>
<evidence type="ECO:0000256" key="4">
    <source>
        <dbReference type="ARBA" id="ARBA00022679"/>
    </source>
</evidence>
<evidence type="ECO:0000256" key="6">
    <source>
        <dbReference type="ARBA" id="ARBA00022898"/>
    </source>
</evidence>
<dbReference type="FunFam" id="3.40.640.10:FF:000084">
    <property type="entry name" value="IscS-like cysteine desulfurase"/>
    <property type="match status" value="1"/>
</dbReference>
<dbReference type="GO" id="GO:0031071">
    <property type="term" value="F:cysteine desulfurase activity"/>
    <property type="evidence" value="ECO:0007669"/>
    <property type="project" value="UniProtKB-EC"/>
</dbReference>
<sequence length="383" mass="41728">MERIYLDHAATTPLHPSVIDEMMPLFADVYGNPSSIHHFGRESRRYLDNARETLANTINASSDDIIITSGGTEADNLAIFGAAYSNKQKGKHIITTVIEHHAVLHACQQLEREGFEVTYLPVDQNGLVDIEELRSALRDDTILVTIMYGNNEIGVIQPLAQIGEVIKAHSDSIVFHTDAVQAYGIVPIDVTQLKVDLLSVSAHKINGPKGVGFLYIQKGISLIPRLYGGEQERKRRAGTENVPGIVGFAFAAKLAQAELNERQAQYLQYKQTMIATLREEEVDFTVNGDLDCNLAHVLNVYFPNTNVEALLVNFDLAGIAASSGSACTAGSIEPSHVLTAIFGSGAPETTGSVRFSFGYGNSDEQVNRAGKMIAKIVKQLTKM</sequence>
<dbReference type="InterPro" id="IPR015424">
    <property type="entry name" value="PyrdxlP-dep_Trfase"/>
</dbReference>
<evidence type="ECO:0000256" key="5">
    <source>
        <dbReference type="ARBA" id="ARBA00022723"/>
    </source>
</evidence>
<dbReference type="STRING" id="1305675.BFG57_05180"/>
<accession>A0A1E5LBN8</accession>
<comment type="catalytic activity">
    <reaction evidence="9">
        <text>(sulfur carrier)-H + L-cysteine = (sulfur carrier)-SH + L-alanine</text>
        <dbReference type="Rhea" id="RHEA:43892"/>
        <dbReference type="Rhea" id="RHEA-COMP:14737"/>
        <dbReference type="Rhea" id="RHEA-COMP:14739"/>
        <dbReference type="ChEBI" id="CHEBI:29917"/>
        <dbReference type="ChEBI" id="CHEBI:35235"/>
        <dbReference type="ChEBI" id="CHEBI:57972"/>
        <dbReference type="ChEBI" id="CHEBI:64428"/>
        <dbReference type="EC" id="2.8.1.7"/>
    </reaction>
</comment>
<dbReference type="Proteomes" id="UP000095209">
    <property type="component" value="Unassembled WGS sequence"/>
</dbReference>
<evidence type="ECO:0000259" key="11">
    <source>
        <dbReference type="Pfam" id="PF00266"/>
    </source>
</evidence>
<keyword evidence="7" id="KW-0408">Iron</keyword>
<dbReference type="Pfam" id="PF00266">
    <property type="entry name" value="Aminotran_5"/>
    <property type="match status" value="1"/>
</dbReference>
<dbReference type="OrthoDB" id="9808002at2"/>
<dbReference type="PANTHER" id="PTHR11601">
    <property type="entry name" value="CYSTEINE DESULFURYLASE FAMILY MEMBER"/>
    <property type="match status" value="1"/>
</dbReference>
<dbReference type="InterPro" id="IPR000192">
    <property type="entry name" value="Aminotrans_V_dom"/>
</dbReference>
<evidence type="ECO:0000256" key="7">
    <source>
        <dbReference type="ARBA" id="ARBA00023004"/>
    </source>
</evidence>
<evidence type="ECO:0000256" key="9">
    <source>
        <dbReference type="ARBA" id="ARBA00050776"/>
    </source>
</evidence>
<comment type="cofactor">
    <cofactor evidence="1 10">
        <name>pyridoxal 5'-phosphate</name>
        <dbReference type="ChEBI" id="CHEBI:597326"/>
    </cofactor>
</comment>
<name>A0A1E5LBN8_9BACI</name>
<evidence type="ECO:0000256" key="10">
    <source>
        <dbReference type="RuleBase" id="RU004504"/>
    </source>
</evidence>
<comment type="similarity">
    <text evidence="2">Belongs to the class-V pyridoxal-phosphate-dependent aminotransferase family. NifS/IscS subfamily.</text>
</comment>
<dbReference type="GO" id="GO:0046872">
    <property type="term" value="F:metal ion binding"/>
    <property type="evidence" value="ECO:0007669"/>
    <property type="project" value="UniProtKB-KW"/>
</dbReference>
<keyword evidence="6" id="KW-0663">Pyridoxal phosphate</keyword>
<dbReference type="InterPro" id="IPR015421">
    <property type="entry name" value="PyrdxlP-dep_Trfase_major"/>
</dbReference>
<keyword evidence="4" id="KW-0808">Transferase</keyword>
<protein>
    <recommendedName>
        <fullName evidence="3">cysteine desulfurase</fullName>
        <ecNumber evidence="3">2.8.1.7</ecNumber>
    </recommendedName>
</protein>
<dbReference type="Gene3D" id="1.10.260.50">
    <property type="match status" value="1"/>
</dbReference>
<dbReference type="Gene3D" id="3.40.640.10">
    <property type="entry name" value="Type I PLP-dependent aspartate aminotransferase-like (Major domain)"/>
    <property type="match status" value="1"/>
</dbReference>
<evidence type="ECO:0000256" key="2">
    <source>
        <dbReference type="ARBA" id="ARBA00006490"/>
    </source>
</evidence>
<proteinExistence type="inferred from homology"/>
<dbReference type="PIRSF" id="PIRSF005572">
    <property type="entry name" value="NifS"/>
    <property type="match status" value="1"/>
</dbReference>
<dbReference type="AlphaFoldDB" id="A0A1E5LBN8"/>
<dbReference type="InterPro" id="IPR015422">
    <property type="entry name" value="PyrdxlP-dep_Trfase_small"/>
</dbReference>
<dbReference type="PANTHER" id="PTHR11601:SF34">
    <property type="entry name" value="CYSTEINE DESULFURASE"/>
    <property type="match status" value="1"/>
</dbReference>
<dbReference type="NCBIfam" id="NF002806">
    <property type="entry name" value="PRK02948.1"/>
    <property type="match status" value="1"/>
</dbReference>
<dbReference type="InterPro" id="IPR016454">
    <property type="entry name" value="Cysteine_dSase"/>
</dbReference>
<dbReference type="GO" id="GO:0051536">
    <property type="term" value="F:iron-sulfur cluster binding"/>
    <property type="evidence" value="ECO:0007669"/>
    <property type="project" value="UniProtKB-KW"/>
</dbReference>
<evidence type="ECO:0000256" key="1">
    <source>
        <dbReference type="ARBA" id="ARBA00001933"/>
    </source>
</evidence>
<dbReference type="PROSITE" id="PS00595">
    <property type="entry name" value="AA_TRANSFER_CLASS_5"/>
    <property type="match status" value="1"/>
</dbReference>
<organism evidence="12 13">
    <name type="scientific">Bacillus solimangrovi</name>
    <dbReference type="NCBI Taxonomy" id="1305675"/>
    <lineage>
        <taxon>Bacteria</taxon>
        <taxon>Bacillati</taxon>
        <taxon>Bacillota</taxon>
        <taxon>Bacilli</taxon>
        <taxon>Bacillales</taxon>
        <taxon>Bacillaceae</taxon>
        <taxon>Bacillus</taxon>
    </lineage>
</organism>
<dbReference type="RefSeq" id="WP_069718517.1">
    <property type="nucleotide sequence ID" value="NZ_MJEH01000061.1"/>
</dbReference>
<gene>
    <name evidence="12" type="ORF">BFG57_05180</name>
</gene>
<feature type="domain" description="Aminotransferase class V" evidence="11">
    <location>
        <begin position="4"/>
        <end position="368"/>
    </location>
</feature>
<dbReference type="InterPro" id="IPR020578">
    <property type="entry name" value="Aminotrans_V_PyrdxlP_BS"/>
</dbReference>
<evidence type="ECO:0000256" key="8">
    <source>
        <dbReference type="ARBA" id="ARBA00023014"/>
    </source>
</evidence>
<reference evidence="12 13" key="1">
    <citation type="submission" date="2016-08" db="EMBL/GenBank/DDBJ databases">
        <title>Genome of Bacillus solimangrovi GH2-4.</title>
        <authorList>
            <person name="Lim S."/>
            <person name="Kim B.-C."/>
        </authorList>
    </citation>
    <scope>NUCLEOTIDE SEQUENCE [LARGE SCALE GENOMIC DNA]</scope>
    <source>
        <strain evidence="12 13">GH2-4</strain>
    </source>
</reference>
<dbReference type="EC" id="2.8.1.7" evidence="3"/>
<comment type="caution">
    <text evidence="12">The sequence shown here is derived from an EMBL/GenBank/DDBJ whole genome shotgun (WGS) entry which is preliminary data.</text>
</comment>
<dbReference type="SUPFAM" id="SSF53383">
    <property type="entry name" value="PLP-dependent transferases"/>
    <property type="match status" value="1"/>
</dbReference>
<dbReference type="EMBL" id="MJEH01000061">
    <property type="protein sequence ID" value="OEH91508.1"/>
    <property type="molecule type" value="Genomic_DNA"/>
</dbReference>
<keyword evidence="5" id="KW-0479">Metal-binding</keyword>
<evidence type="ECO:0000313" key="13">
    <source>
        <dbReference type="Proteomes" id="UP000095209"/>
    </source>
</evidence>
<evidence type="ECO:0000256" key="3">
    <source>
        <dbReference type="ARBA" id="ARBA00012239"/>
    </source>
</evidence>
<keyword evidence="8" id="KW-0411">Iron-sulfur</keyword>